<reference evidence="2" key="1">
    <citation type="journal article" date="2014" name="Front. Microbiol.">
        <title>High frequency of phylogenetically diverse reductive dehalogenase-homologous genes in deep subseafloor sedimentary metagenomes.</title>
        <authorList>
            <person name="Kawai M."/>
            <person name="Futagami T."/>
            <person name="Toyoda A."/>
            <person name="Takaki Y."/>
            <person name="Nishi S."/>
            <person name="Hori S."/>
            <person name="Arai W."/>
            <person name="Tsubouchi T."/>
            <person name="Morono Y."/>
            <person name="Uchiyama I."/>
            <person name="Ito T."/>
            <person name="Fujiyama A."/>
            <person name="Inagaki F."/>
            <person name="Takami H."/>
        </authorList>
    </citation>
    <scope>NUCLEOTIDE SEQUENCE</scope>
    <source>
        <strain evidence="2">Expedition CK06-06</strain>
    </source>
</reference>
<evidence type="ECO:0000259" key="1">
    <source>
        <dbReference type="Pfam" id="PF06202"/>
    </source>
</evidence>
<dbReference type="InterPro" id="IPR010401">
    <property type="entry name" value="AGL/Gdb1"/>
</dbReference>
<dbReference type="GO" id="GO:0004134">
    <property type="term" value="F:4-alpha-glucanotransferase activity"/>
    <property type="evidence" value="ECO:0007669"/>
    <property type="project" value="InterPro"/>
</dbReference>
<dbReference type="PANTHER" id="PTHR10569:SF2">
    <property type="entry name" value="GLYCOGEN DEBRANCHING ENZYME"/>
    <property type="match status" value="1"/>
</dbReference>
<dbReference type="SUPFAM" id="SSF48208">
    <property type="entry name" value="Six-hairpin glycosidases"/>
    <property type="match status" value="1"/>
</dbReference>
<protein>
    <recommendedName>
        <fullName evidence="1">Glycogen debranching enzyme C-terminal domain-containing protein</fullName>
    </recommendedName>
</protein>
<accession>X1GX46</accession>
<dbReference type="InterPro" id="IPR008928">
    <property type="entry name" value="6-hairpin_glycosidase_sf"/>
</dbReference>
<dbReference type="Gene3D" id="1.50.10.10">
    <property type="match status" value="1"/>
</dbReference>
<dbReference type="InterPro" id="IPR012341">
    <property type="entry name" value="6hp_glycosidase-like_sf"/>
</dbReference>
<gene>
    <name evidence="2" type="ORF">S03H2_24348</name>
</gene>
<evidence type="ECO:0000313" key="2">
    <source>
        <dbReference type="EMBL" id="GAH37578.1"/>
    </source>
</evidence>
<dbReference type="GO" id="GO:0004135">
    <property type="term" value="F:amylo-alpha-1,6-glucosidase activity"/>
    <property type="evidence" value="ECO:0007669"/>
    <property type="project" value="InterPro"/>
</dbReference>
<feature type="domain" description="Glycogen debranching enzyme C-terminal" evidence="1">
    <location>
        <begin position="1"/>
        <end position="82"/>
    </location>
</feature>
<dbReference type="EMBL" id="BARU01013501">
    <property type="protein sequence ID" value="GAH37578.1"/>
    <property type="molecule type" value="Genomic_DNA"/>
</dbReference>
<dbReference type="InterPro" id="IPR032790">
    <property type="entry name" value="GDE_C"/>
</dbReference>
<dbReference type="AlphaFoldDB" id="X1GX46"/>
<feature type="non-terminal residue" evidence="2">
    <location>
        <position position="1"/>
    </location>
</feature>
<name>X1GX46_9ZZZZ</name>
<proteinExistence type="predicted"/>
<sequence>DEAYHQGTVWAFLLGPFVEGFLKVNGFSRKSKKKAAEFIRPLLQHLTKDGYLGSVSEIFDGDAPHKPRGCIAQAWSVAELIRAYQLINS</sequence>
<dbReference type="PANTHER" id="PTHR10569">
    <property type="entry name" value="GLYCOGEN DEBRANCHING ENZYME"/>
    <property type="match status" value="1"/>
</dbReference>
<dbReference type="GO" id="GO:0005980">
    <property type="term" value="P:glycogen catabolic process"/>
    <property type="evidence" value="ECO:0007669"/>
    <property type="project" value="InterPro"/>
</dbReference>
<dbReference type="Pfam" id="PF06202">
    <property type="entry name" value="GDE_C"/>
    <property type="match status" value="1"/>
</dbReference>
<comment type="caution">
    <text evidence="2">The sequence shown here is derived from an EMBL/GenBank/DDBJ whole genome shotgun (WGS) entry which is preliminary data.</text>
</comment>
<organism evidence="2">
    <name type="scientific">marine sediment metagenome</name>
    <dbReference type="NCBI Taxonomy" id="412755"/>
    <lineage>
        <taxon>unclassified sequences</taxon>
        <taxon>metagenomes</taxon>
        <taxon>ecological metagenomes</taxon>
    </lineage>
</organism>